<dbReference type="InterPro" id="IPR037518">
    <property type="entry name" value="MPN"/>
</dbReference>
<keyword evidence="3" id="KW-0378">Hydrolase</keyword>
<evidence type="ECO:0000256" key="3">
    <source>
        <dbReference type="ARBA" id="ARBA00022801"/>
    </source>
</evidence>
<dbReference type="PANTHER" id="PTHR30471">
    <property type="entry name" value="DNA REPAIR PROTEIN RADC"/>
    <property type="match status" value="1"/>
</dbReference>
<dbReference type="Pfam" id="PF04002">
    <property type="entry name" value="RadC"/>
    <property type="match status" value="1"/>
</dbReference>
<feature type="domain" description="MPN" evidence="6">
    <location>
        <begin position="23"/>
        <end position="149"/>
    </location>
</feature>
<evidence type="ECO:0000313" key="8">
    <source>
        <dbReference type="Proteomes" id="UP001196136"/>
    </source>
</evidence>
<gene>
    <name evidence="7" type="ORF">K1F36_19115</name>
</gene>
<accession>A0ABS7EX58</accession>
<dbReference type="Proteomes" id="UP001196136">
    <property type="component" value="Unassembled WGS sequence"/>
</dbReference>
<keyword evidence="1" id="KW-0645">Protease</keyword>
<reference evidence="7 8" key="1">
    <citation type="submission" date="2021-08" db="EMBL/GenBank/DDBJ databases">
        <title>Muricauda profundi sp. nov., a marine bacterium isolated from deep seawater of the Mariana Trench.</title>
        <authorList>
            <person name="Wei Y."/>
        </authorList>
    </citation>
    <scope>NUCLEOTIDE SEQUENCE [LARGE SCALE GENOMIC DNA]</scope>
    <source>
        <strain evidence="7 8">W52</strain>
    </source>
</reference>
<dbReference type="EMBL" id="JAHZSV010000056">
    <property type="protein sequence ID" value="MBW8201940.1"/>
    <property type="molecule type" value="Genomic_DNA"/>
</dbReference>
<evidence type="ECO:0000256" key="4">
    <source>
        <dbReference type="ARBA" id="ARBA00022833"/>
    </source>
</evidence>
<dbReference type="InterPro" id="IPR025657">
    <property type="entry name" value="RadC_JAB"/>
</dbReference>
<evidence type="ECO:0000259" key="6">
    <source>
        <dbReference type="PROSITE" id="PS50249"/>
    </source>
</evidence>
<keyword evidence="4" id="KW-0862">Zinc</keyword>
<name>A0ABS7EX58_9FLAO</name>
<dbReference type="PROSITE" id="PS50249">
    <property type="entry name" value="MPN"/>
    <property type="match status" value="1"/>
</dbReference>
<comment type="caution">
    <text evidence="7">The sequence shown here is derived from an EMBL/GenBank/DDBJ whole genome shotgun (WGS) entry which is preliminary data.</text>
</comment>
<dbReference type="RefSeq" id="WP_220115218.1">
    <property type="nucleotide sequence ID" value="NZ_JAHZSV010000056.1"/>
</dbReference>
<evidence type="ECO:0000256" key="5">
    <source>
        <dbReference type="ARBA" id="ARBA00023049"/>
    </source>
</evidence>
<sequence length="149" mass="16720">MTYKVNEIQVSYREKLRTIKSDSITNSQAVAQLLYKNWDKKTIGMHETFKVLLLNNANKVKGIYPLSQGGITGTLVDLRILFAIVLKTLSVGMILVHCHPSGQLKPSEADRKLTQKIKRAGELFDVRVLDHIILAPDGSYYSFSDNGDL</sequence>
<proteinExistence type="predicted"/>
<keyword evidence="2" id="KW-0479">Metal-binding</keyword>
<dbReference type="Gene3D" id="3.40.140.10">
    <property type="entry name" value="Cytidine Deaminase, domain 2"/>
    <property type="match status" value="1"/>
</dbReference>
<evidence type="ECO:0000313" key="7">
    <source>
        <dbReference type="EMBL" id="MBW8201940.1"/>
    </source>
</evidence>
<keyword evidence="5" id="KW-0482">Metalloprotease</keyword>
<organism evidence="7 8">
    <name type="scientific">Flagellimonas abyssi</name>
    <dbReference type="NCBI Taxonomy" id="2864871"/>
    <lineage>
        <taxon>Bacteria</taxon>
        <taxon>Pseudomonadati</taxon>
        <taxon>Bacteroidota</taxon>
        <taxon>Flavobacteriia</taxon>
        <taxon>Flavobacteriales</taxon>
        <taxon>Flavobacteriaceae</taxon>
        <taxon>Flagellimonas</taxon>
    </lineage>
</organism>
<dbReference type="CDD" id="cd08071">
    <property type="entry name" value="MPN_DUF2466"/>
    <property type="match status" value="1"/>
</dbReference>
<protein>
    <submittedName>
        <fullName evidence="7">JAB domain-containing protein</fullName>
    </submittedName>
</protein>
<dbReference type="InterPro" id="IPR001405">
    <property type="entry name" value="UPF0758"/>
</dbReference>
<keyword evidence="8" id="KW-1185">Reference proteome</keyword>
<dbReference type="PANTHER" id="PTHR30471:SF3">
    <property type="entry name" value="UPF0758 PROTEIN YEES-RELATED"/>
    <property type="match status" value="1"/>
</dbReference>
<evidence type="ECO:0000256" key="1">
    <source>
        <dbReference type="ARBA" id="ARBA00022670"/>
    </source>
</evidence>
<evidence type="ECO:0000256" key="2">
    <source>
        <dbReference type="ARBA" id="ARBA00022723"/>
    </source>
</evidence>